<dbReference type="GO" id="GO:0005634">
    <property type="term" value="C:nucleus"/>
    <property type="evidence" value="ECO:0007669"/>
    <property type="project" value="UniProtKB-SubCell"/>
</dbReference>
<dbReference type="EMBL" id="JAJGCB010000001">
    <property type="protein sequence ID" value="KAJ8995246.1"/>
    <property type="molecule type" value="Genomic_DNA"/>
</dbReference>
<evidence type="ECO:0000256" key="5">
    <source>
        <dbReference type="ARBA" id="ARBA00023242"/>
    </source>
</evidence>
<comment type="pathway">
    <text evidence="6">tRNA modification; N(7)-methylguanine-tRNA biosynthesis.</text>
</comment>
<evidence type="ECO:0000313" key="8">
    <source>
        <dbReference type="EMBL" id="KAJ8995246.1"/>
    </source>
</evidence>
<comment type="similarity">
    <text evidence="6">Belongs to the WD repeat TRM82 family.</text>
</comment>
<dbReference type="InterPro" id="IPR015943">
    <property type="entry name" value="WD40/YVTN_repeat-like_dom_sf"/>
</dbReference>
<evidence type="ECO:0000256" key="7">
    <source>
        <dbReference type="SAM" id="MobiDB-lite"/>
    </source>
</evidence>
<name>A0AAN6F3D2_EXODE</name>
<dbReference type="PANTHER" id="PTHR16288">
    <property type="entry name" value="WD40 REPEAT PROTEIN 4"/>
    <property type="match status" value="1"/>
</dbReference>
<feature type="compositionally biased region" description="Acidic residues" evidence="7">
    <location>
        <begin position="547"/>
        <end position="557"/>
    </location>
</feature>
<dbReference type="PANTHER" id="PTHR16288:SF0">
    <property type="entry name" value="TRNA (GUANINE-N(7)-)-METHYLTRANSFERASE NON-CATALYTIC SUBUNIT WDR4"/>
    <property type="match status" value="1"/>
</dbReference>
<dbReference type="GO" id="GO:0106004">
    <property type="term" value="P:tRNA (guanine-N7)-methylation"/>
    <property type="evidence" value="ECO:0007669"/>
    <property type="project" value="UniProtKB-UniRule"/>
</dbReference>
<dbReference type="GO" id="GO:0005829">
    <property type="term" value="C:cytosol"/>
    <property type="evidence" value="ECO:0007669"/>
    <property type="project" value="TreeGrafter"/>
</dbReference>
<evidence type="ECO:0000256" key="6">
    <source>
        <dbReference type="HAMAP-Rule" id="MF_03056"/>
    </source>
</evidence>
<dbReference type="SUPFAM" id="SSF50978">
    <property type="entry name" value="WD40 repeat-like"/>
    <property type="match status" value="1"/>
</dbReference>
<evidence type="ECO:0000256" key="4">
    <source>
        <dbReference type="ARBA" id="ARBA00022737"/>
    </source>
</evidence>
<keyword evidence="5 6" id="KW-0539">Nucleus</keyword>
<reference evidence="8" key="1">
    <citation type="submission" date="2023-01" db="EMBL/GenBank/DDBJ databases">
        <title>Exophiala dermititidis isolated from Cystic Fibrosis Patient.</title>
        <authorList>
            <person name="Kurbessoian T."/>
            <person name="Crocker A."/>
            <person name="Murante D."/>
            <person name="Hogan D.A."/>
            <person name="Stajich J.E."/>
        </authorList>
    </citation>
    <scope>NUCLEOTIDE SEQUENCE</scope>
    <source>
        <strain evidence="8">Ex8</strain>
    </source>
</reference>
<accession>A0AAN6F3D2</accession>
<organism evidence="8 9">
    <name type="scientific">Exophiala dermatitidis</name>
    <name type="common">Black yeast-like fungus</name>
    <name type="synonym">Wangiella dermatitidis</name>
    <dbReference type="NCBI Taxonomy" id="5970"/>
    <lineage>
        <taxon>Eukaryota</taxon>
        <taxon>Fungi</taxon>
        <taxon>Dikarya</taxon>
        <taxon>Ascomycota</taxon>
        <taxon>Pezizomycotina</taxon>
        <taxon>Eurotiomycetes</taxon>
        <taxon>Chaetothyriomycetidae</taxon>
        <taxon>Chaetothyriales</taxon>
        <taxon>Herpotrichiellaceae</taxon>
        <taxon>Exophiala</taxon>
    </lineage>
</organism>
<protein>
    <submittedName>
        <fullName evidence="8">tRNA (Guanine-N(7)-)-methyltransferase non-catalytic subunit trm82</fullName>
    </submittedName>
</protein>
<dbReference type="HAMAP" id="MF_03056">
    <property type="entry name" value="TRM82"/>
    <property type="match status" value="1"/>
</dbReference>
<dbReference type="AlphaFoldDB" id="A0AAN6F3D2"/>
<proteinExistence type="inferred from homology"/>
<evidence type="ECO:0000256" key="2">
    <source>
        <dbReference type="ARBA" id="ARBA00022574"/>
    </source>
</evidence>
<dbReference type="InterPro" id="IPR028884">
    <property type="entry name" value="Trm82"/>
</dbReference>
<dbReference type="Gene3D" id="2.130.10.10">
    <property type="entry name" value="YVTN repeat-like/Quinoprotein amine dehydrogenase"/>
    <property type="match status" value="1"/>
</dbReference>
<dbReference type="InterPro" id="IPR036322">
    <property type="entry name" value="WD40_repeat_dom_sf"/>
</dbReference>
<keyword evidence="3 6" id="KW-0819">tRNA processing</keyword>
<comment type="subcellular location">
    <subcellularLocation>
        <location evidence="1 6">Nucleus</location>
    </subcellularLocation>
</comment>
<comment type="caution">
    <text evidence="8">The sequence shown here is derived from an EMBL/GenBank/DDBJ whole genome shotgun (WGS) entry which is preliminary data.</text>
</comment>
<comment type="function">
    <text evidence="6">Required for the formation of N(7)-methylguanine at position 46 (m7G46) in tRNA. In the complex, it is required to stabilize and induce conformational changes of the catalytic subunit.</text>
</comment>
<dbReference type="GO" id="GO:0043527">
    <property type="term" value="C:tRNA methyltransferase complex"/>
    <property type="evidence" value="ECO:0007669"/>
    <property type="project" value="TreeGrafter"/>
</dbReference>
<sequence>MVRHPFQKLCCVQPIDGQQPFLLAASGAIISSFNLKDGTLMSQWSRPEEREAQANGAASSNGQEEPPAKRRRVEGQNPADLSRQATDESVEIIFDSQKGGKGKPLAEGPQLSNVSHIIVTSDGATAIAVTTTDKSINVFAVRPGGVLDLQSQRTMPKKVSSIVLTADEKNIIVGDKFGDVYLLPLHHIEDSVPKKVESNQAPRPFSPSASELTVHTKRNLEALRQQQKQKAAQPKKEGPNFQVKLLLGHVSLLTDVAIAEVQDGMKRKQYILSADRDEHIRVSRGITQAHIIENYCLGHRDFVNKLCVTPWNPEFLVAGSAEPSLKVYHFQTARLLDQELFQGAVQQDITSALSMDDGERSLDRLVVSGIWPVHYTVAGNSPRSRHPPHVLLVAFEGLPLLLSYSLTAAGQLVHHQTLTLGGNVLDVGIGPALWDIVVSIDTVHKPGSMKIVRPEETPATEFFETFELFSNLTVDEAGLVQSENRDEPELRWERTSLAMLLNEAASSCKTQEVSLEAPPKTHSVYSPLGESLYGLENLRKKRGLQAQEEDAEAEGEPDAGNLEGGDEIPTATEEGA</sequence>
<evidence type="ECO:0000256" key="1">
    <source>
        <dbReference type="ARBA" id="ARBA00004123"/>
    </source>
</evidence>
<feature type="region of interest" description="Disordered" evidence="7">
    <location>
        <begin position="46"/>
        <end position="88"/>
    </location>
</feature>
<gene>
    <name evidence="8" type="primary">TRM82</name>
    <name evidence="8" type="ORF">HRR80_000024</name>
</gene>
<keyword evidence="4 6" id="KW-0677">Repeat</keyword>
<evidence type="ECO:0000313" key="9">
    <source>
        <dbReference type="Proteomes" id="UP001161757"/>
    </source>
</evidence>
<evidence type="ECO:0000256" key="3">
    <source>
        <dbReference type="ARBA" id="ARBA00022694"/>
    </source>
</evidence>
<keyword evidence="2 6" id="KW-0853">WD repeat</keyword>
<dbReference type="Proteomes" id="UP001161757">
    <property type="component" value="Unassembled WGS sequence"/>
</dbReference>
<feature type="region of interest" description="Disordered" evidence="7">
    <location>
        <begin position="539"/>
        <end position="576"/>
    </location>
</feature>